<dbReference type="EMBL" id="OKQR01000004">
    <property type="protein sequence ID" value="SPD94480.1"/>
    <property type="molecule type" value="Genomic_DNA"/>
</dbReference>
<dbReference type="InterPro" id="IPR011344">
    <property type="entry name" value="ssDNA-bd"/>
</dbReference>
<dbReference type="PANTHER" id="PTHR10302:SF27">
    <property type="entry name" value="SINGLE-STRANDED DNA-BINDING PROTEIN"/>
    <property type="match status" value="1"/>
</dbReference>
<evidence type="ECO:0000313" key="5">
    <source>
        <dbReference type="EMBL" id="SPD94480.1"/>
    </source>
</evidence>
<dbReference type="GO" id="GO:0006260">
    <property type="term" value="P:DNA replication"/>
    <property type="evidence" value="ECO:0007669"/>
    <property type="project" value="UniProtKB-UniRule"/>
</dbReference>
<dbReference type="NCBIfam" id="TIGR00621">
    <property type="entry name" value="ssb"/>
    <property type="match status" value="1"/>
</dbReference>
<keyword evidence="8" id="KW-1185">Reference proteome</keyword>
<dbReference type="AlphaFoldDB" id="A0A2N9K6C4"/>
<dbReference type="GO" id="GO:0003697">
    <property type="term" value="F:single-stranded DNA binding"/>
    <property type="evidence" value="ECO:0007669"/>
    <property type="project" value="UniProtKB-UniRule"/>
</dbReference>
<dbReference type="InterPro" id="IPR012340">
    <property type="entry name" value="NA-bd_OB-fold"/>
</dbReference>
<dbReference type="PROSITE" id="PS50935">
    <property type="entry name" value="SSB"/>
    <property type="match status" value="1"/>
</dbReference>
<evidence type="ECO:0000313" key="6">
    <source>
        <dbReference type="EMBL" id="SPE06142.1"/>
    </source>
</evidence>
<dbReference type="EMBL" id="OKQU01000001">
    <property type="protein sequence ID" value="SPE06142.1"/>
    <property type="molecule type" value="Genomic_DNA"/>
</dbReference>
<organism evidence="6 7">
    <name type="scientific">Leuconostoc suionicum</name>
    <dbReference type="NCBI Taxonomy" id="1511761"/>
    <lineage>
        <taxon>Bacteria</taxon>
        <taxon>Bacillati</taxon>
        <taxon>Bacillota</taxon>
        <taxon>Bacilli</taxon>
        <taxon>Lactobacillales</taxon>
        <taxon>Lactobacillaceae</taxon>
        <taxon>Leuconostoc</taxon>
    </lineage>
</organism>
<dbReference type="Proteomes" id="UP000239237">
    <property type="component" value="Unassembled WGS sequence"/>
</dbReference>
<evidence type="ECO:0000313" key="7">
    <source>
        <dbReference type="Proteomes" id="UP000237923"/>
    </source>
</evidence>
<evidence type="ECO:0000256" key="1">
    <source>
        <dbReference type="ARBA" id="ARBA00023125"/>
    </source>
</evidence>
<dbReference type="HAMAP" id="MF_00984">
    <property type="entry name" value="SSB"/>
    <property type="match status" value="1"/>
</dbReference>
<dbReference type="GO" id="GO:0006281">
    <property type="term" value="P:DNA repair"/>
    <property type="evidence" value="ECO:0007669"/>
    <property type="project" value="UniProtKB-UniRule"/>
</dbReference>
<comment type="subunit">
    <text evidence="2">Homotetramer.</text>
</comment>
<dbReference type="Gene3D" id="2.40.50.140">
    <property type="entry name" value="Nucleic acid-binding proteins"/>
    <property type="match status" value="1"/>
</dbReference>
<evidence type="ECO:0000256" key="3">
    <source>
        <dbReference type="PIRNR" id="PIRNR002070"/>
    </source>
</evidence>
<dbReference type="GO" id="GO:0006310">
    <property type="term" value="P:DNA recombination"/>
    <property type="evidence" value="ECO:0007669"/>
    <property type="project" value="UniProtKB-UniRule"/>
</dbReference>
<reference evidence="6 7" key="2">
    <citation type="submission" date="2018-02" db="EMBL/GenBank/DDBJ databases">
        <authorList>
            <person name="Cohen D.B."/>
            <person name="Kent A.D."/>
        </authorList>
    </citation>
    <scope>NUCLEOTIDE SEQUENCE [LARGE SCALE GENOMIC DNA]</scope>
    <source>
        <strain evidence="6 7">CECT 9216</strain>
    </source>
</reference>
<dbReference type="InterPro" id="IPR000424">
    <property type="entry name" value="Primosome_PriB/ssb"/>
</dbReference>
<keyword evidence="1 2" id="KW-0238">DNA-binding</keyword>
<keyword evidence="2" id="KW-0235">DNA replication</keyword>
<evidence type="ECO:0000256" key="2">
    <source>
        <dbReference type="HAMAP-Rule" id="MF_00984"/>
    </source>
</evidence>
<comment type="function">
    <text evidence="2">Plays an important role in DNA replication, recombination and repair. Binds to ssDNA and to an array of partner proteins to recruit them to their sites of action during DNA metabolism.</text>
</comment>
<dbReference type="SUPFAM" id="SSF50249">
    <property type="entry name" value="Nucleic acid-binding proteins"/>
    <property type="match status" value="1"/>
</dbReference>
<keyword evidence="2" id="KW-0234">DNA repair</keyword>
<protein>
    <recommendedName>
        <fullName evidence="2 3">Single-stranded DNA-binding protein</fullName>
        <shortName evidence="2">SSB</shortName>
    </recommendedName>
</protein>
<reference evidence="5 8" key="1">
    <citation type="submission" date="2018-02" db="EMBL/GenBank/DDBJ databases">
        <authorList>
            <person name="Rodrigo-Torres L."/>
            <person name="Arahal R. D."/>
            <person name="Lucena T."/>
        </authorList>
    </citation>
    <scope>NUCLEOTIDE SEQUENCE [LARGE SCALE GENOMIC DNA]</scope>
    <source>
        <strain evidence="5 8">CECT 8486</strain>
    </source>
</reference>
<name>A0A2N9K6C4_9LACO</name>
<dbReference type="Proteomes" id="UP000237923">
    <property type="component" value="Unassembled WGS sequence"/>
</dbReference>
<dbReference type="GO" id="GO:0009295">
    <property type="term" value="C:nucleoid"/>
    <property type="evidence" value="ECO:0007669"/>
    <property type="project" value="TreeGrafter"/>
</dbReference>
<dbReference type="CDD" id="cd04496">
    <property type="entry name" value="SSB_OBF"/>
    <property type="match status" value="1"/>
</dbReference>
<dbReference type="PANTHER" id="PTHR10302">
    <property type="entry name" value="SINGLE-STRANDED DNA-BINDING PROTEIN"/>
    <property type="match status" value="1"/>
</dbReference>
<evidence type="ECO:0000313" key="8">
    <source>
        <dbReference type="Proteomes" id="UP000239237"/>
    </source>
</evidence>
<feature type="region of interest" description="Disordered" evidence="4">
    <location>
        <begin position="102"/>
        <end position="141"/>
    </location>
</feature>
<gene>
    <name evidence="6" type="primary">ssb_1</name>
    <name evidence="5" type="synonym">ssb_2</name>
    <name evidence="5" type="ORF">LES8486_01664</name>
    <name evidence="6" type="ORF">LES9216_00029</name>
</gene>
<evidence type="ECO:0000256" key="4">
    <source>
        <dbReference type="SAM" id="MobiDB-lite"/>
    </source>
</evidence>
<keyword evidence="2" id="KW-0227">DNA damage</keyword>
<dbReference type="RefSeq" id="WP_105299814.1">
    <property type="nucleotide sequence ID" value="NZ_OKQR01000004.1"/>
</dbReference>
<feature type="short sequence motif" description="Important for interaction with partner proteins" evidence="2">
    <location>
        <begin position="136"/>
        <end position="141"/>
    </location>
</feature>
<accession>A0A2N9K6C4</accession>
<comment type="caution">
    <text evidence="2">Lacks conserved residue(s) required for the propagation of feature annotation.</text>
</comment>
<dbReference type="Pfam" id="PF00436">
    <property type="entry name" value="SSB"/>
    <property type="match status" value="1"/>
</dbReference>
<proteinExistence type="inferred from homology"/>
<keyword evidence="2" id="KW-0233">DNA recombination</keyword>
<feature type="compositionally biased region" description="Polar residues" evidence="4">
    <location>
        <begin position="107"/>
        <end position="118"/>
    </location>
</feature>
<dbReference type="PIRSF" id="PIRSF002070">
    <property type="entry name" value="SSB"/>
    <property type="match status" value="1"/>
</dbReference>
<sequence length="141" mass="15407">MNQVNLTGRLTKGIELRYTQSGKAVGSGTVAVNRRFKQQDGPTADFINFTMWGKAAENFANFTHKGSLVGLGGEWQTRNYENNAGQRVYVNELNASTFDLLEPRGEQPQSNQSSNTSVADVDPFASKGSSPLDISDDDLPF</sequence>